<organism evidence="3 4">
    <name type="scientific">Eubacterium maltosivorans</name>
    <dbReference type="NCBI Taxonomy" id="2041044"/>
    <lineage>
        <taxon>Bacteria</taxon>
        <taxon>Bacillati</taxon>
        <taxon>Bacillota</taxon>
        <taxon>Clostridia</taxon>
        <taxon>Eubacteriales</taxon>
        <taxon>Eubacteriaceae</taxon>
        <taxon>Eubacterium</taxon>
    </lineage>
</organism>
<evidence type="ECO:0000256" key="1">
    <source>
        <dbReference type="SAM" id="Coils"/>
    </source>
</evidence>
<gene>
    <name evidence="3" type="ORF">CPZ25_001980</name>
</gene>
<keyword evidence="1" id="KW-0175">Coiled coil</keyword>
<name>A0A4P9C428_EUBML</name>
<evidence type="ECO:0000313" key="3">
    <source>
        <dbReference type="EMBL" id="QCT70129.1"/>
    </source>
</evidence>
<evidence type="ECO:0000256" key="2">
    <source>
        <dbReference type="SAM" id="MobiDB-lite"/>
    </source>
</evidence>
<feature type="coiled-coil region" evidence="1">
    <location>
        <begin position="62"/>
        <end position="89"/>
    </location>
</feature>
<dbReference type="KEGG" id="emt:CPZ25_001980"/>
<feature type="region of interest" description="Disordered" evidence="2">
    <location>
        <begin position="1"/>
        <end position="22"/>
    </location>
</feature>
<protein>
    <recommendedName>
        <fullName evidence="5">DUF4355 domain-containing protein</fullName>
    </recommendedName>
</protein>
<evidence type="ECO:0000313" key="4">
    <source>
        <dbReference type="Proteomes" id="UP000218387"/>
    </source>
</evidence>
<feature type="compositionally biased region" description="Low complexity" evidence="2">
    <location>
        <begin position="1"/>
        <end position="20"/>
    </location>
</feature>
<keyword evidence="4" id="KW-1185">Reference proteome</keyword>
<dbReference type="AlphaFoldDB" id="A0A4P9C428"/>
<sequence length="167" mass="18918">METQNQETNVQETNQEQPEQLTLTKDEFNKAIQSAADKVRTEKTKEIKALEDKLLELQPQELTPEQARIAELEAELSAKERQAALTNKGISEDLIPFLRDGINPDELTNVLDQLVNSRMAANGYVPQGHAANEGLNAEQFKALNYQDRASLYERNPNAYKMLSKNFK</sequence>
<proteinExistence type="predicted"/>
<evidence type="ECO:0008006" key="5">
    <source>
        <dbReference type="Google" id="ProtNLM"/>
    </source>
</evidence>
<dbReference type="Proteomes" id="UP000218387">
    <property type="component" value="Chromosome"/>
</dbReference>
<dbReference type="RefSeq" id="WP_096919507.1">
    <property type="nucleotide sequence ID" value="NZ_CP029487.1"/>
</dbReference>
<reference evidence="3 4" key="1">
    <citation type="submission" date="2018-05" db="EMBL/GenBank/DDBJ databases">
        <title>Genome comparison of Eubacterium sp.</title>
        <authorList>
            <person name="Feng Y."/>
            <person name="Sanchez-Andrea I."/>
            <person name="Stams A.J.M."/>
            <person name="De Vos W.M."/>
        </authorList>
    </citation>
    <scope>NUCLEOTIDE SEQUENCE [LARGE SCALE GENOMIC DNA]</scope>
    <source>
        <strain evidence="3 4">YI</strain>
    </source>
</reference>
<dbReference type="EMBL" id="CP029487">
    <property type="protein sequence ID" value="QCT70129.1"/>
    <property type="molecule type" value="Genomic_DNA"/>
</dbReference>
<accession>A0A4P9C428</accession>